<evidence type="ECO:0000256" key="1">
    <source>
        <dbReference type="ARBA" id="ARBA00001946"/>
    </source>
</evidence>
<keyword evidence="3 5" id="KW-0378">Hydrolase</keyword>
<dbReference type="SUPFAM" id="SSF56784">
    <property type="entry name" value="HAD-like"/>
    <property type="match status" value="1"/>
</dbReference>
<dbReference type="KEGG" id="bfl:Bfl578"/>
<organism evidence="5 6">
    <name type="scientific">Blochmanniella floridana</name>
    <dbReference type="NCBI Taxonomy" id="203907"/>
    <lineage>
        <taxon>Bacteria</taxon>
        <taxon>Pseudomonadati</taxon>
        <taxon>Pseudomonadota</taxon>
        <taxon>Gammaproteobacteria</taxon>
        <taxon>Enterobacterales</taxon>
        <taxon>Enterobacteriaceae</taxon>
        <taxon>ant endosymbionts</taxon>
        <taxon>Candidatus Blochmanniella</taxon>
    </lineage>
</organism>
<proteinExistence type="predicted"/>
<dbReference type="InterPro" id="IPR051400">
    <property type="entry name" value="HAD-like_hydrolase"/>
</dbReference>
<dbReference type="eggNOG" id="COG1011">
    <property type="taxonomic scope" value="Bacteria"/>
</dbReference>
<keyword evidence="6" id="KW-1185">Reference proteome</keyword>
<dbReference type="GO" id="GO:0016787">
    <property type="term" value="F:hydrolase activity"/>
    <property type="evidence" value="ECO:0007669"/>
    <property type="project" value="UniProtKB-KW"/>
</dbReference>
<evidence type="ECO:0000313" key="6">
    <source>
        <dbReference type="Proteomes" id="UP000002192"/>
    </source>
</evidence>
<dbReference type="Gene3D" id="3.40.50.1000">
    <property type="entry name" value="HAD superfamily/HAD-like"/>
    <property type="match status" value="1"/>
</dbReference>
<evidence type="ECO:0000313" key="5">
    <source>
        <dbReference type="EMBL" id="CAD83260.1"/>
    </source>
</evidence>
<gene>
    <name evidence="5" type="primary">yigB</name>
    <name evidence="5" type="ordered locus">Bfl578</name>
</gene>
<dbReference type="OrthoDB" id="367448at2"/>
<dbReference type="AlphaFoldDB" id="Q7VRM6"/>
<dbReference type="Gene3D" id="1.20.120.1600">
    <property type="match status" value="1"/>
</dbReference>
<dbReference type="PANTHER" id="PTHR46470">
    <property type="entry name" value="N-ACYLNEURAMINATE-9-PHOSPHATASE"/>
    <property type="match status" value="1"/>
</dbReference>
<evidence type="ECO:0000256" key="2">
    <source>
        <dbReference type="ARBA" id="ARBA00022723"/>
    </source>
</evidence>
<dbReference type="Pfam" id="PF00702">
    <property type="entry name" value="Hydrolase"/>
    <property type="match status" value="1"/>
</dbReference>
<sequence length="242" mass="28660">MIYFHRKFKPFYAITLDLDNTLYNNYPVIDKVEKELRLFLRKYHPVLRNFKKEDYHIIREKIRLIDPDIYHNVNSWRWKSLERIFLQSGLSEHEATLGADNAMEFVLFWRNQINVSLKTDMALSALSSKWPLIAITNGNADSVLYNFKRYFSDILRAGIHGRAKPYTDMYDLASKYFEIPCRYILHIGDDLYTDVQGAMRSGMQSCWIKEYSLDMKNNNILMNPQLCPNLEISDLMSLTYLL</sequence>
<dbReference type="PANTHER" id="PTHR46470:SF4">
    <property type="entry name" value="5-AMINO-6-(5-PHOSPHO-D-RIBITYLAMINO)URACIL PHOSPHATASE YIGB"/>
    <property type="match status" value="1"/>
</dbReference>
<evidence type="ECO:0000256" key="4">
    <source>
        <dbReference type="ARBA" id="ARBA00022842"/>
    </source>
</evidence>
<dbReference type="STRING" id="203907.Bfl578"/>
<dbReference type="NCBIfam" id="NF008018">
    <property type="entry name" value="PRK10748.1"/>
    <property type="match status" value="1"/>
</dbReference>
<keyword evidence="2" id="KW-0479">Metal-binding</keyword>
<dbReference type="NCBIfam" id="TIGR01549">
    <property type="entry name" value="HAD-SF-IA-v1"/>
    <property type="match status" value="1"/>
</dbReference>
<accession>Q7VRM6</accession>
<name>Q7VRM6_BLOFL</name>
<keyword evidence="4" id="KW-0460">Magnesium</keyword>
<evidence type="ECO:0000256" key="3">
    <source>
        <dbReference type="ARBA" id="ARBA00022801"/>
    </source>
</evidence>
<protein>
    <submittedName>
        <fullName evidence="5">Predicted hydrolase of the HAD superfamily</fullName>
    </submittedName>
</protein>
<dbReference type="HOGENOM" id="CLU_045011_8_2_6"/>
<dbReference type="Proteomes" id="UP000002192">
    <property type="component" value="Chromosome"/>
</dbReference>
<dbReference type="GO" id="GO:0009231">
    <property type="term" value="P:riboflavin biosynthetic process"/>
    <property type="evidence" value="ECO:0007669"/>
    <property type="project" value="TreeGrafter"/>
</dbReference>
<dbReference type="InterPro" id="IPR023214">
    <property type="entry name" value="HAD_sf"/>
</dbReference>
<comment type="cofactor">
    <cofactor evidence="1">
        <name>Mg(2+)</name>
        <dbReference type="ChEBI" id="CHEBI:18420"/>
    </cofactor>
</comment>
<dbReference type="InterPro" id="IPR006439">
    <property type="entry name" value="HAD-SF_hydro_IA"/>
</dbReference>
<dbReference type="GO" id="GO:0046872">
    <property type="term" value="F:metal ion binding"/>
    <property type="evidence" value="ECO:0007669"/>
    <property type="project" value="UniProtKB-KW"/>
</dbReference>
<dbReference type="InterPro" id="IPR036412">
    <property type="entry name" value="HAD-like_sf"/>
</dbReference>
<dbReference type="EMBL" id="BX248583">
    <property type="protein sequence ID" value="CAD83260.1"/>
    <property type="molecule type" value="Genomic_DNA"/>
</dbReference>
<reference evidence="5 6" key="1">
    <citation type="journal article" date="2003" name="Proc. Natl. Acad. Sci. U.S.A.">
        <title>The genome sequence of Blochmannia floridanus: comparative analysis of reduced genomes.</title>
        <authorList>
            <person name="Gil R."/>
            <person name="Silva F.J."/>
            <person name="Zientz E."/>
            <person name="Delmotte F."/>
            <person name="Gonzalez-Candelas F."/>
            <person name="Latorre A."/>
            <person name="Rausell C."/>
            <person name="Kramerbeek J."/>
            <person name="Gadau J."/>
            <person name="Hoelldobler B."/>
            <person name="van Ham R.C.H.J."/>
            <person name="Gross R."/>
            <person name="Moya A."/>
        </authorList>
    </citation>
    <scope>NUCLEOTIDE SEQUENCE [LARGE SCALE GENOMIC DNA]</scope>
</reference>